<dbReference type="Gene3D" id="1.10.10.10">
    <property type="entry name" value="Winged helix-like DNA-binding domain superfamily/Winged helix DNA-binding domain"/>
    <property type="match status" value="1"/>
</dbReference>
<dbReference type="InterPro" id="IPR043129">
    <property type="entry name" value="ATPase_NBD"/>
</dbReference>
<dbReference type="Pfam" id="PF00480">
    <property type="entry name" value="ROK"/>
    <property type="match status" value="1"/>
</dbReference>
<evidence type="ECO:0000256" key="2">
    <source>
        <dbReference type="SAM" id="MobiDB-lite"/>
    </source>
</evidence>
<proteinExistence type="inferred from homology"/>
<evidence type="ECO:0000256" key="1">
    <source>
        <dbReference type="ARBA" id="ARBA00006479"/>
    </source>
</evidence>
<dbReference type="PROSITE" id="PS01125">
    <property type="entry name" value="ROK"/>
    <property type="match status" value="1"/>
</dbReference>
<dbReference type="InterPro" id="IPR000600">
    <property type="entry name" value="ROK"/>
</dbReference>
<dbReference type="Gene3D" id="3.30.420.40">
    <property type="match status" value="2"/>
</dbReference>
<dbReference type="Proteomes" id="UP001205906">
    <property type="component" value="Unassembled WGS sequence"/>
</dbReference>
<dbReference type="RefSeq" id="WP_252816730.1">
    <property type="nucleotide sequence ID" value="NZ_JAMXQS010000002.1"/>
</dbReference>
<dbReference type="EMBL" id="JAMXQS010000002">
    <property type="protein sequence ID" value="MCO6049205.1"/>
    <property type="molecule type" value="Genomic_DNA"/>
</dbReference>
<dbReference type="SUPFAM" id="SSF53067">
    <property type="entry name" value="Actin-like ATPase domain"/>
    <property type="match status" value="1"/>
</dbReference>
<evidence type="ECO:0000313" key="4">
    <source>
        <dbReference type="Proteomes" id="UP001205906"/>
    </source>
</evidence>
<accession>A0ABT1C4S3</accession>
<dbReference type="InterPro" id="IPR036388">
    <property type="entry name" value="WH-like_DNA-bd_sf"/>
</dbReference>
<name>A0ABT1C4S3_9HYPH</name>
<dbReference type="PANTHER" id="PTHR18964:SF149">
    <property type="entry name" value="BIFUNCTIONAL UDP-N-ACETYLGLUCOSAMINE 2-EPIMERASE_N-ACETYLMANNOSAMINE KINASE"/>
    <property type="match status" value="1"/>
</dbReference>
<keyword evidence="4" id="KW-1185">Reference proteome</keyword>
<organism evidence="3 4">
    <name type="scientific">Mesorhizobium liriopis</name>
    <dbReference type="NCBI Taxonomy" id="2953882"/>
    <lineage>
        <taxon>Bacteria</taxon>
        <taxon>Pseudomonadati</taxon>
        <taxon>Pseudomonadota</taxon>
        <taxon>Alphaproteobacteria</taxon>
        <taxon>Hyphomicrobiales</taxon>
        <taxon>Phyllobacteriaceae</taxon>
        <taxon>Mesorhizobium</taxon>
    </lineage>
</organism>
<reference evidence="3 4" key="1">
    <citation type="submission" date="2022-06" db="EMBL/GenBank/DDBJ databases">
        <title>Mesorhizobium sp. strain RP14 Genome sequencing and assembly.</title>
        <authorList>
            <person name="Kim I."/>
        </authorList>
    </citation>
    <scope>NUCLEOTIDE SEQUENCE [LARGE SCALE GENOMIC DNA]</scope>
    <source>
        <strain evidence="4">RP14(2022)</strain>
    </source>
</reference>
<comment type="similarity">
    <text evidence="1">Belongs to the ROK (NagC/XylR) family.</text>
</comment>
<dbReference type="InterPro" id="IPR036390">
    <property type="entry name" value="WH_DNA-bd_sf"/>
</dbReference>
<comment type="caution">
    <text evidence="3">The sequence shown here is derived from an EMBL/GenBank/DDBJ whole genome shotgun (WGS) entry which is preliminary data.</text>
</comment>
<dbReference type="InterPro" id="IPR049874">
    <property type="entry name" value="ROK_cs"/>
</dbReference>
<dbReference type="SUPFAM" id="SSF46785">
    <property type="entry name" value="Winged helix' DNA-binding domain"/>
    <property type="match status" value="1"/>
</dbReference>
<gene>
    <name evidence="3" type="ORF">NGM99_05300</name>
</gene>
<sequence>MPDPVSLASSPRRIRQANEVAALSALHRFGPMSRAELARRLKLNRSSSGHIIAGLTTSGLVREVNASIPPRGSVLQSGQPRAGRPGIMLELAPEAGTFLGIEVGVEHLSFVELDLAGNVVASTIEAYDCSVVPREEAFARAVTLAIEALPSEKWARCEGVGVSLPAQMGRSGFVRLAPLLGWRDFYPADIIRPLLPAAVPIWVENDANAFAIGATYARETARRGVTLFLVMETGVGGGITVDGALFRGGNGLAGEIGHLRMAGDGRDLEQLIGLEALLSGYRHVTGKITALSQFLADVQDRVPEAVTVAEGWSKALAFGITQACRLIDPEQIVLGGSVAALYPLVSARVAAHLAACQDSSFPLPTIVLNEGASLGSAFGAACMMHQRYLSLDNRRFADEGAQEEKSASGHRSSRASRTNGASAGAGG</sequence>
<feature type="region of interest" description="Disordered" evidence="2">
    <location>
        <begin position="399"/>
        <end position="427"/>
    </location>
</feature>
<dbReference type="PANTHER" id="PTHR18964">
    <property type="entry name" value="ROK (REPRESSOR, ORF, KINASE) FAMILY"/>
    <property type="match status" value="1"/>
</dbReference>
<evidence type="ECO:0000313" key="3">
    <source>
        <dbReference type="EMBL" id="MCO6049205.1"/>
    </source>
</evidence>
<protein>
    <submittedName>
        <fullName evidence="3">ROK family transcriptional regulator</fullName>
    </submittedName>
</protein>